<comment type="caution">
    <text evidence="1">The sequence shown here is derived from an EMBL/GenBank/DDBJ whole genome shotgun (WGS) entry which is preliminary data.</text>
</comment>
<sequence>MKYPSVDSRDARLFQLCREVARICKSEEFQRLNREMVKLYRKSGITDPYLAAFQDALFSLFVEADSEFEGSVEPFN</sequence>
<accession>A0A292YP78</accession>
<evidence type="ECO:0000313" key="1">
    <source>
        <dbReference type="EMBL" id="GAX90573.1"/>
    </source>
</evidence>
<organism evidence="1 2">
    <name type="scientific">Effusibacillus lacus</name>
    <dbReference type="NCBI Taxonomy" id="1348429"/>
    <lineage>
        <taxon>Bacteria</taxon>
        <taxon>Bacillati</taxon>
        <taxon>Bacillota</taxon>
        <taxon>Bacilli</taxon>
        <taxon>Bacillales</taxon>
        <taxon>Alicyclobacillaceae</taxon>
        <taxon>Effusibacillus</taxon>
    </lineage>
</organism>
<name>A0A292YP78_9BACL</name>
<dbReference type="AlphaFoldDB" id="A0A292YP78"/>
<dbReference type="RefSeq" id="WP_096182295.1">
    <property type="nucleotide sequence ID" value="NZ_BDUF01000059.1"/>
</dbReference>
<keyword evidence="2" id="KW-1185">Reference proteome</keyword>
<dbReference type="Proteomes" id="UP000217785">
    <property type="component" value="Unassembled WGS sequence"/>
</dbReference>
<dbReference type="OrthoDB" id="1808701at2"/>
<dbReference type="EMBL" id="BDUF01000059">
    <property type="protein sequence ID" value="GAX90573.1"/>
    <property type="molecule type" value="Genomic_DNA"/>
</dbReference>
<evidence type="ECO:0000313" key="2">
    <source>
        <dbReference type="Proteomes" id="UP000217785"/>
    </source>
</evidence>
<reference evidence="2" key="1">
    <citation type="submission" date="2017-07" db="EMBL/GenBank/DDBJ databases">
        <title>Draft genome sequence of Effusibacillus lacus strain skLN1.</title>
        <authorList>
            <person name="Watanabe M."/>
            <person name="Kojima H."/>
            <person name="Fukui M."/>
        </authorList>
    </citation>
    <scope>NUCLEOTIDE SEQUENCE [LARGE SCALE GENOMIC DNA]</scope>
    <source>
        <strain evidence="2">skLN1</strain>
    </source>
</reference>
<gene>
    <name evidence="1" type="ORF">EFBL_2200</name>
</gene>
<protein>
    <submittedName>
        <fullName evidence="1">Uncharacterized protein</fullName>
    </submittedName>
</protein>
<proteinExistence type="predicted"/>